<name>A0A0C1UML0_9CYAN</name>
<dbReference type="AlphaFoldDB" id="A0A0C1UML0"/>
<dbReference type="EMBL" id="JTHE02000003">
    <property type="protein sequence ID" value="NEV66426.1"/>
    <property type="molecule type" value="Genomic_DNA"/>
</dbReference>
<reference evidence="1" key="1">
    <citation type="submission" date="2014-11" db="EMBL/GenBank/DDBJ databases">
        <authorList>
            <person name="Malar M.C."/>
            <person name="Sen D."/>
            <person name="Tripathy S."/>
        </authorList>
    </citation>
    <scope>NUCLEOTIDE SEQUENCE</scope>
    <source>
        <strain evidence="1">BDU141951</strain>
    </source>
</reference>
<sequence>MASSPRQPPKPRGWRRFRYQAAQGKGRFPWGWLAVVLLLHLSIGLLLMAFPAPVWIWYLAVGGVVLQAIALAGPKALGRFRWWSANALALVAILGAGLVAVALGVSMGFVGTANLEDVDVQSTAFEVLRVGFLAILVPAMSGIIAAETGDRLLPFSNRWRTSLLLAVICLAGLGLGAAIGLLVVE</sequence>
<gene>
    <name evidence="1" type="ORF">QQ91_004795</name>
</gene>
<reference evidence="1" key="3">
    <citation type="submission" date="2020-02" db="EMBL/GenBank/DDBJ databases">
        <authorList>
            <person name="Sarangi A.N."/>
            <person name="Ghosh S."/>
            <person name="Mukherjee M."/>
            <person name="Tripathy S."/>
        </authorList>
    </citation>
    <scope>NUCLEOTIDE SEQUENCE</scope>
    <source>
        <strain evidence="1">BDU141951</strain>
    </source>
</reference>
<protein>
    <submittedName>
        <fullName evidence="1">Uncharacterized protein</fullName>
    </submittedName>
</protein>
<proteinExistence type="predicted"/>
<accession>A0A0C1UML0</accession>
<evidence type="ECO:0000313" key="1">
    <source>
        <dbReference type="EMBL" id="NEV66426.1"/>
    </source>
</evidence>
<reference evidence="1" key="2">
    <citation type="journal article" date="2015" name="Genome Announc.">
        <title>Draft Genome Sequence of Filamentous Marine Cyanobacterium Lyngbya confervoides Strain BDU141951.</title>
        <authorList>
            <person name="Chandrababunaidu M.M."/>
            <person name="Sen D."/>
            <person name="Tripathy S."/>
        </authorList>
    </citation>
    <scope>NUCLEOTIDE SEQUENCE</scope>
    <source>
        <strain evidence="1">BDU141951</strain>
    </source>
</reference>
<organism evidence="1">
    <name type="scientific">Lyngbya confervoides BDU141951</name>
    <dbReference type="NCBI Taxonomy" id="1574623"/>
    <lineage>
        <taxon>Bacteria</taxon>
        <taxon>Bacillati</taxon>
        <taxon>Cyanobacteriota</taxon>
        <taxon>Cyanophyceae</taxon>
        <taxon>Oscillatoriophycideae</taxon>
        <taxon>Oscillatoriales</taxon>
        <taxon>Microcoleaceae</taxon>
        <taxon>Lyngbya</taxon>
    </lineage>
</organism>
<comment type="caution">
    <text evidence="1">The sequence shown here is derived from an EMBL/GenBank/DDBJ whole genome shotgun (WGS) entry which is preliminary data.</text>
</comment>